<proteinExistence type="predicted"/>
<dbReference type="EMBL" id="CM016555">
    <property type="protein sequence ID" value="TKW21133.1"/>
    <property type="molecule type" value="Genomic_DNA"/>
</dbReference>
<name>A0A4U6V1M2_SETVI</name>
<keyword evidence="2" id="KW-1185">Reference proteome</keyword>
<dbReference type="AlphaFoldDB" id="A0A4U6V1M2"/>
<dbReference type="Proteomes" id="UP000298652">
    <property type="component" value="Chromosome 4"/>
</dbReference>
<gene>
    <name evidence="1" type="ORF">SEVIR_4G181800v2</name>
</gene>
<evidence type="ECO:0000313" key="2">
    <source>
        <dbReference type="Proteomes" id="UP000298652"/>
    </source>
</evidence>
<protein>
    <submittedName>
        <fullName evidence="1">Uncharacterized protein</fullName>
    </submittedName>
</protein>
<dbReference type="Gramene" id="TKW21133">
    <property type="protein sequence ID" value="TKW21133"/>
    <property type="gene ID" value="SEVIR_4G181800v2"/>
</dbReference>
<evidence type="ECO:0000313" key="1">
    <source>
        <dbReference type="EMBL" id="TKW21133.1"/>
    </source>
</evidence>
<organism evidence="1 2">
    <name type="scientific">Setaria viridis</name>
    <name type="common">Green bristlegrass</name>
    <name type="synonym">Setaria italica subsp. viridis</name>
    <dbReference type="NCBI Taxonomy" id="4556"/>
    <lineage>
        <taxon>Eukaryota</taxon>
        <taxon>Viridiplantae</taxon>
        <taxon>Streptophyta</taxon>
        <taxon>Embryophyta</taxon>
        <taxon>Tracheophyta</taxon>
        <taxon>Spermatophyta</taxon>
        <taxon>Magnoliopsida</taxon>
        <taxon>Liliopsida</taxon>
        <taxon>Poales</taxon>
        <taxon>Poaceae</taxon>
        <taxon>PACMAD clade</taxon>
        <taxon>Panicoideae</taxon>
        <taxon>Panicodae</taxon>
        <taxon>Paniceae</taxon>
        <taxon>Cenchrinae</taxon>
        <taxon>Setaria</taxon>
    </lineage>
</organism>
<accession>A0A4U6V1M2</accession>
<reference evidence="1" key="1">
    <citation type="submission" date="2019-03" db="EMBL/GenBank/DDBJ databases">
        <title>WGS assembly of Setaria viridis.</title>
        <authorList>
            <person name="Huang P."/>
            <person name="Jenkins J."/>
            <person name="Grimwood J."/>
            <person name="Barry K."/>
            <person name="Healey A."/>
            <person name="Mamidi S."/>
            <person name="Sreedasyam A."/>
            <person name="Shu S."/>
            <person name="Feldman M."/>
            <person name="Wu J."/>
            <person name="Yu Y."/>
            <person name="Chen C."/>
            <person name="Johnson J."/>
            <person name="Rokhsar D."/>
            <person name="Baxter I."/>
            <person name="Schmutz J."/>
            <person name="Brutnell T."/>
            <person name="Kellogg E."/>
        </authorList>
    </citation>
    <scope>NUCLEOTIDE SEQUENCE [LARGE SCALE GENOMIC DNA]</scope>
</reference>
<sequence>MESQCLLVNYIDIGTCMHSKLKEQRIIFCSLCLLSGTRMDFLYC</sequence>